<reference evidence="1 2" key="1">
    <citation type="journal article" date="2019" name="Nat. Ecol. Evol.">
        <title>Megaphylogeny resolves global patterns of mushroom evolution.</title>
        <authorList>
            <person name="Varga T."/>
            <person name="Krizsan K."/>
            <person name="Foldi C."/>
            <person name="Dima B."/>
            <person name="Sanchez-Garcia M."/>
            <person name="Sanchez-Ramirez S."/>
            <person name="Szollosi G.J."/>
            <person name="Szarkandi J.G."/>
            <person name="Papp V."/>
            <person name="Albert L."/>
            <person name="Andreopoulos W."/>
            <person name="Angelini C."/>
            <person name="Antonin V."/>
            <person name="Barry K.W."/>
            <person name="Bougher N.L."/>
            <person name="Buchanan P."/>
            <person name="Buyck B."/>
            <person name="Bense V."/>
            <person name="Catcheside P."/>
            <person name="Chovatia M."/>
            <person name="Cooper J."/>
            <person name="Damon W."/>
            <person name="Desjardin D."/>
            <person name="Finy P."/>
            <person name="Geml J."/>
            <person name="Haridas S."/>
            <person name="Hughes K."/>
            <person name="Justo A."/>
            <person name="Karasinski D."/>
            <person name="Kautmanova I."/>
            <person name="Kiss B."/>
            <person name="Kocsube S."/>
            <person name="Kotiranta H."/>
            <person name="LaButti K.M."/>
            <person name="Lechner B.E."/>
            <person name="Liimatainen K."/>
            <person name="Lipzen A."/>
            <person name="Lukacs Z."/>
            <person name="Mihaltcheva S."/>
            <person name="Morgado L.N."/>
            <person name="Niskanen T."/>
            <person name="Noordeloos M.E."/>
            <person name="Ohm R.A."/>
            <person name="Ortiz-Santana B."/>
            <person name="Ovrebo C."/>
            <person name="Racz N."/>
            <person name="Riley R."/>
            <person name="Savchenko A."/>
            <person name="Shiryaev A."/>
            <person name="Soop K."/>
            <person name="Spirin V."/>
            <person name="Szebenyi C."/>
            <person name="Tomsovsky M."/>
            <person name="Tulloss R.E."/>
            <person name="Uehling J."/>
            <person name="Grigoriev I.V."/>
            <person name="Vagvolgyi C."/>
            <person name="Papp T."/>
            <person name="Martin F.M."/>
            <person name="Miettinen O."/>
            <person name="Hibbett D.S."/>
            <person name="Nagy L.G."/>
        </authorList>
    </citation>
    <scope>NUCLEOTIDE SEQUENCE [LARGE SCALE GENOMIC DNA]</scope>
    <source>
        <strain evidence="1 2">NL-1719</strain>
    </source>
</reference>
<accession>A0ACD3B9Y9</accession>
<organism evidence="1 2">
    <name type="scientific">Pluteus cervinus</name>
    <dbReference type="NCBI Taxonomy" id="181527"/>
    <lineage>
        <taxon>Eukaryota</taxon>
        <taxon>Fungi</taxon>
        <taxon>Dikarya</taxon>
        <taxon>Basidiomycota</taxon>
        <taxon>Agaricomycotina</taxon>
        <taxon>Agaricomycetes</taxon>
        <taxon>Agaricomycetidae</taxon>
        <taxon>Agaricales</taxon>
        <taxon>Pluteineae</taxon>
        <taxon>Pluteaceae</taxon>
        <taxon>Pluteus</taxon>
    </lineage>
</organism>
<evidence type="ECO:0000313" key="1">
    <source>
        <dbReference type="EMBL" id="TFK74868.1"/>
    </source>
</evidence>
<gene>
    <name evidence="1" type="ORF">BDN72DRAFT_832978</name>
</gene>
<name>A0ACD3B9Y9_9AGAR</name>
<sequence>MVSTTFFALLAASFAVATPLSRQLTGNTTEVPLVTKAVAVMTGFGSDANGTVYFTQTTPDGPVNVTGTIFNLDPNAWRGFHIHQYGDLTNGCDSTGGHYNPFNQTHGGRYSAVRHAGDLGNIQSDNDGTAEFSFTANMLDLSAEYSIIGRAIVVHAGTDDLGLGKTANSSINGNSGARIACGVIGLTPSGM</sequence>
<dbReference type="EMBL" id="ML208266">
    <property type="protein sequence ID" value="TFK74868.1"/>
    <property type="molecule type" value="Genomic_DNA"/>
</dbReference>
<dbReference type="Proteomes" id="UP000308600">
    <property type="component" value="Unassembled WGS sequence"/>
</dbReference>
<proteinExistence type="predicted"/>
<keyword evidence="2" id="KW-1185">Reference proteome</keyword>
<protein>
    <submittedName>
        <fullName evidence="1">Copper/zinc binding superoxide dismutase</fullName>
    </submittedName>
</protein>
<evidence type="ECO:0000313" key="2">
    <source>
        <dbReference type="Proteomes" id="UP000308600"/>
    </source>
</evidence>